<dbReference type="SUPFAM" id="SSF46785">
    <property type="entry name" value="Winged helix' DNA-binding domain"/>
    <property type="match status" value="1"/>
</dbReference>
<evidence type="ECO:0000256" key="2">
    <source>
        <dbReference type="ARBA" id="ARBA00023163"/>
    </source>
</evidence>
<dbReference type="Pfam" id="PF08279">
    <property type="entry name" value="HTH_11"/>
    <property type="match status" value="1"/>
</dbReference>
<evidence type="ECO:0000313" key="4">
    <source>
        <dbReference type="EMBL" id="GGC59161.1"/>
    </source>
</evidence>
<dbReference type="InterPro" id="IPR036390">
    <property type="entry name" value="WH_DNA-bd_sf"/>
</dbReference>
<reference evidence="4" key="1">
    <citation type="journal article" date="2014" name="Int. J. Syst. Evol. Microbiol.">
        <title>Complete genome sequence of Corynebacterium casei LMG S-19264T (=DSM 44701T), isolated from a smear-ripened cheese.</title>
        <authorList>
            <consortium name="US DOE Joint Genome Institute (JGI-PGF)"/>
            <person name="Walter F."/>
            <person name="Albersmeier A."/>
            <person name="Kalinowski J."/>
            <person name="Ruckert C."/>
        </authorList>
    </citation>
    <scope>NUCLEOTIDE SEQUENCE</scope>
    <source>
        <strain evidence="4">CGMCC 1.10998</strain>
    </source>
</reference>
<dbReference type="Proteomes" id="UP000637423">
    <property type="component" value="Unassembled WGS sequence"/>
</dbReference>
<reference evidence="4" key="2">
    <citation type="submission" date="2020-09" db="EMBL/GenBank/DDBJ databases">
        <authorList>
            <person name="Sun Q."/>
            <person name="Zhou Y."/>
        </authorList>
    </citation>
    <scope>NUCLEOTIDE SEQUENCE</scope>
    <source>
        <strain evidence="4">CGMCC 1.10998</strain>
    </source>
</reference>
<dbReference type="RefSeq" id="WP_188564188.1">
    <property type="nucleotide sequence ID" value="NZ_BMED01000001.1"/>
</dbReference>
<name>A0A916XBC3_9BURK</name>
<comment type="caution">
    <text evidence="4">The sequence shown here is derived from an EMBL/GenBank/DDBJ whole genome shotgun (WGS) entry which is preliminary data.</text>
</comment>
<evidence type="ECO:0000256" key="1">
    <source>
        <dbReference type="ARBA" id="ARBA00023015"/>
    </source>
</evidence>
<dbReference type="InterPro" id="IPR036388">
    <property type="entry name" value="WH-like_DNA-bd_sf"/>
</dbReference>
<dbReference type="Gene3D" id="1.10.10.10">
    <property type="entry name" value="Winged helix-like DNA-binding domain superfamily/Winged helix DNA-binding domain"/>
    <property type="match status" value="1"/>
</dbReference>
<evidence type="ECO:0000259" key="3">
    <source>
        <dbReference type="PROSITE" id="PS51000"/>
    </source>
</evidence>
<dbReference type="AlphaFoldDB" id="A0A916XBC3"/>
<dbReference type="PROSITE" id="PS52050">
    <property type="entry name" value="WYL"/>
    <property type="match status" value="1"/>
</dbReference>
<keyword evidence="1" id="KW-0805">Transcription regulation</keyword>
<keyword evidence="2" id="KW-0804">Transcription</keyword>
<dbReference type="PANTHER" id="PTHR34580">
    <property type="match status" value="1"/>
</dbReference>
<organism evidence="4 5">
    <name type="scientific">Undibacterium terreum</name>
    <dbReference type="NCBI Taxonomy" id="1224302"/>
    <lineage>
        <taxon>Bacteria</taxon>
        <taxon>Pseudomonadati</taxon>
        <taxon>Pseudomonadota</taxon>
        <taxon>Betaproteobacteria</taxon>
        <taxon>Burkholderiales</taxon>
        <taxon>Oxalobacteraceae</taxon>
        <taxon>Undibacterium</taxon>
    </lineage>
</organism>
<protein>
    <submittedName>
        <fullName evidence="4">Transcriptional regulator</fullName>
    </submittedName>
</protein>
<sequence length="320" mass="35799">MHTYRPTTRVLTVLELLQSHGRMSGAELARRLDVDGRTLRRYIVMLEELGIPITAERGRYGGYALIAGFKLPPMIFNDDEALALSIGLLAARSLGMAEAAPAVASAQAKLERVMPPGLEKRVRAVHETVKLDLPRPNAPGSNDALAGLSSAAQMRQRVRMRYMSATDELTNRDVDPYALAYQNGSWYVLGMCHLRQDLRSFRLDRVLDVAIMEQKFQRPEDFDAVAHLNFSIATMPRAFAVEVLLKSDLKTVKEELFEWMGVLEAADEGVILHSQTEDLHWYARELARLPLPFEIRHPPELSLALRDCAISLLAIAQAAK</sequence>
<accession>A0A916XBC3</accession>
<dbReference type="InterPro" id="IPR028349">
    <property type="entry name" value="PafC-like"/>
</dbReference>
<evidence type="ECO:0000313" key="5">
    <source>
        <dbReference type="Proteomes" id="UP000637423"/>
    </source>
</evidence>
<dbReference type="GO" id="GO:0003700">
    <property type="term" value="F:DNA-binding transcription factor activity"/>
    <property type="evidence" value="ECO:0007669"/>
    <property type="project" value="InterPro"/>
</dbReference>
<dbReference type="PANTHER" id="PTHR34580:SF3">
    <property type="entry name" value="PROTEIN PAFB"/>
    <property type="match status" value="1"/>
</dbReference>
<gene>
    <name evidence="4" type="ORF">GCM10011396_02590</name>
</gene>
<feature type="domain" description="HTH deoR-type" evidence="3">
    <location>
        <begin position="6"/>
        <end position="65"/>
    </location>
</feature>
<dbReference type="InterPro" id="IPR013196">
    <property type="entry name" value="HTH_11"/>
</dbReference>
<proteinExistence type="predicted"/>
<dbReference type="PIRSF" id="PIRSF016838">
    <property type="entry name" value="PafC"/>
    <property type="match status" value="1"/>
</dbReference>
<dbReference type="InterPro" id="IPR001034">
    <property type="entry name" value="DeoR_HTH"/>
</dbReference>
<dbReference type="Pfam" id="PF13280">
    <property type="entry name" value="WYL"/>
    <property type="match status" value="1"/>
</dbReference>
<dbReference type="InterPro" id="IPR051534">
    <property type="entry name" value="CBASS_pafABC_assoc_protein"/>
</dbReference>
<dbReference type="PROSITE" id="PS51000">
    <property type="entry name" value="HTH_DEOR_2"/>
    <property type="match status" value="1"/>
</dbReference>
<dbReference type="EMBL" id="BMED01000001">
    <property type="protein sequence ID" value="GGC59161.1"/>
    <property type="molecule type" value="Genomic_DNA"/>
</dbReference>
<dbReference type="InterPro" id="IPR026881">
    <property type="entry name" value="WYL_dom"/>
</dbReference>
<keyword evidence="5" id="KW-1185">Reference proteome</keyword>